<accession>A0ABD0JAB8</accession>
<gene>
    <name evidence="2" type="ORF">BaRGS_00037205</name>
    <name evidence="1" type="ORF">BaRGS_00040201</name>
</gene>
<evidence type="ECO:0000313" key="1">
    <source>
        <dbReference type="EMBL" id="KAK7447316.1"/>
    </source>
</evidence>
<comment type="caution">
    <text evidence="2">The sequence shown here is derived from an EMBL/GenBank/DDBJ whole genome shotgun (WGS) entry which is preliminary data.</text>
</comment>
<dbReference type="EMBL" id="JACVVK020000773">
    <property type="protein sequence ID" value="KAK7447316.1"/>
    <property type="molecule type" value="Genomic_DNA"/>
</dbReference>
<organism evidence="2 3">
    <name type="scientific">Batillaria attramentaria</name>
    <dbReference type="NCBI Taxonomy" id="370345"/>
    <lineage>
        <taxon>Eukaryota</taxon>
        <taxon>Metazoa</taxon>
        <taxon>Spiralia</taxon>
        <taxon>Lophotrochozoa</taxon>
        <taxon>Mollusca</taxon>
        <taxon>Gastropoda</taxon>
        <taxon>Caenogastropoda</taxon>
        <taxon>Sorbeoconcha</taxon>
        <taxon>Cerithioidea</taxon>
        <taxon>Batillariidae</taxon>
        <taxon>Batillaria</taxon>
    </lineage>
</organism>
<sequence>MRSQHDCQLYWLQQRRVQFAPHDWARHGSKAAGVFCLRHSFRQSPPEWARVLFAIWVLMFSGDRPRPSVALILKEKKGSYDMKDHSTLVK</sequence>
<reference evidence="2" key="1">
    <citation type="submission" date="2020-09" db="EMBL/GenBank/DDBJ databases">
        <authorList>
            <person name="Won Y."/>
        </authorList>
    </citation>
    <scope>NUCLEOTIDE SEQUENCE</scope>
    <source>
        <strain evidence="2">Wonlab-2016</strain>
        <tissue evidence="2">Foot muscle</tissue>
    </source>
</reference>
<name>A0ABD0JAB8_9CAEN</name>
<dbReference type="Proteomes" id="UP001519460">
    <property type="component" value="Unassembled WGS sequence"/>
</dbReference>
<reference evidence="2 3" key="2">
    <citation type="journal article" date="2023" name="Sci. Data">
        <title>Genome assembly of the Korean intertidal mud-creeper Batillaria attramentaria.</title>
        <authorList>
            <person name="Patra A.K."/>
            <person name="Ho P.T."/>
            <person name="Jun S."/>
            <person name="Lee S.J."/>
            <person name="Kim Y."/>
            <person name="Won Y.J."/>
        </authorList>
    </citation>
    <scope>NUCLEOTIDE SEQUENCE [LARGE SCALE GENOMIC DNA]</scope>
    <source>
        <strain evidence="2">Wonlab-2016</strain>
    </source>
</reference>
<proteinExistence type="predicted"/>
<keyword evidence="3" id="KW-1185">Reference proteome</keyword>
<dbReference type="AlphaFoldDB" id="A0ABD0JAB8"/>
<reference evidence="2" key="3">
    <citation type="submission" date="2023-01" db="EMBL/GenBank/DDBJ databases">
        <authorList>
            <person name="Patra A."/>
        </authorList>
    </citation>
    <scope>NUCLEOTIDE SEQUENCE</scope>
    <source>
        <strain evidence="2">Wonlab-2016</strain>
        <tissue evidence="2">Foot muscle</tissue>
    </source>
</reference>
<dbReference type="EMBL" id="JACVVK020000549">
    <property type="protein sequence ID" value="KAK7466718.1"/>
    <property type="molecule type" value="Genomic_DNA"/>
</dbReference>
<evidence type="ECO:0000313" key="2">
    <source>
        <dbReference type="EMBL" id="KAK7466718.1"/>
    </source>
</evidence>
<protein>
    <submittedName>
        <fullName evidence="2">Uncharacterized protein</fullName>
    </submittedName>
</protein>
<evidence type="ECO:0000313" key="3">
    <source>
        <dbReference type="Proteomes" id="UP001519460"/>
    </source>
</evidence>